<name>A0A014NRF2_9BACT</name>
<evidence type="ECO:0000256" key="10">
    <source>
        <dbReference type="ARBA" id="ARBA00022840"/>
    </source>
</evidence>
<evidence type="ECO:0000256" key="12">
    <source>
        <dbReference type="ARBA" id="ARBA00022958"/>
    </source>
</evidence>
<dbReference type="PIRSF" id="PIRSF000497">
    <property type="entry name" value="MAT"/>
    <property type="match status" value="1"/>
</dbReference>
<evidence type="ECO:0000256" key="3">
    <source>
        <dbReference type="ARBA" id="ARBA00005224"/>
    </source>
</evidence>
<dbReference type="STRING" id="1188239.MOVI_0060"/>
<evidence type="ECO:0000256" key="8">
    <source>
        <dbReference type="ARBA" id="ARBA00022723"/>
    </source>
</evidence>
<dbReference type="EMBL" id="JFAD01000002">
    <property type="protein sequence ID" value="EXU61452.1"/>
    <property type="molecule type" value="Genomic_DNA"/>
</dbReference>
<evidence type="ECO:0000256" key="2">
    <source>
        <dbReference type="ARBA" id="ARBA00001958"/>
    </source>
</evidence>
<evidence type="ECO:0000256" key="11">
    <source>
        <dbReference type="ARBA" id="ARBA00022842"/>
    </source>
</evidence>
<evidence type="ECO:0000259" key="15">
    <source>
        <dbReference type="Pfam" id="PF00438"/>
    </source>
</evidence>
<dbReference type="Proteomes" id="UP000020977">
    <property type="component" value="Unassembled WGS sequence"/>
</dbReference>
<dbReference type="InterPro" id="IPR022636">
    <property type="entry name" value="S-AdoMet_synthetase_sfam"/>
</dbReference>
<dbReference type="NCBIfam" id="TIGR01034">
    <property type="entry name" value="metK"/>
    <property type="match status" value="1"/>
</dbReference>
<evidence type="ECO:0000256" key="7">
    <source>
        <dbReference type="ARBA" id="ARBA00022679"/>
    </source>
</evidence>
<accession>A0A014NRF2</accession>
<feature type="domain" description="S-adenosylmethionine synthetase C-terminal" evidence="17">
    <location>
        <begin position="226"/>
        <end position="364"/>
    </location>
</feature>
<dbReference type="InterPro" id="IPR022629">
    <property type="entry name" value="S-AdoMet_synt_central"/>
</dbReference>
<dbReference type="GO" id="GO:0004478">
    <property type="term" value="F:methionine adenosyltransferase activity"/>
    <property type="evidence" value="ECO:0007669"/>
    <property type="project" value="UniProtKB-UniRule"/>
</dbReference>
<evidence type="ECO:0000256" key="9">
    <source>
        <dbReference type="ARBA" id="ARBA00022741"/>
    </source>
</evidence>
<evidence type="ECO:0000313" key="19">
    <source>
        <dbReference type="Proteomes" id="UP000020977"/>
    </source>
</evidence>
<dbReference type="UniPathway" id="UPA00315">
    <property type="reaction ID" value="UER00080"/>
</dbReference>
<dbReference type="InterPro" id="IPR022631">
    <property type="entry name" value="ADOMET_SYNTHASE_CS"/>
</dbReference>
<feature type="domain" description="S-adenosylmethionine synthetase central" evidence="16">
    <location>
        <begin position="108"/>
        <end position="224"/>
    </location>
</feature>
<evidence type="ECO:0000256" key="6">
    <source>
        <dbReference type="ARBA" id="ARBA00022563"/>
    </source>
</evidence>
<dbReference type="CDD" id="cd18079">
    <property type="entry name" value="S-AdoMet_synt"/>
    <property type="match status" value="1"/>
</dbReference>
<keyword evidence="11" id="KW-0460">Magnesium</keyword>
<keyword evidence="6" id="KW-0554">One-carbon metabolism</keyword>
<evidence type="ECO:0000259" key="16">
    <source>
        <dbReference type="Pfam" id="PF02772"/>
    </source>
</evidence>
<keyword evidence="12" id="KW-0630">Potassium</keyword>
<keyword evidence="8" id="KW-0479">Metal-binding</keyword>
<evidence type="ECO:0000256" key="14">
    <source>
        <dbReference type="RuleBase" id="RU004462"/>
    </source>
</evidence>
<feature type="domain" description="S-adenosylmethionine synthetase N-terminal" evidence="15">
    <location>
        <begin position="7"/>
        <end position="87"/>
    </location>
</feature>
<dbReference type="Pfam" id="PF00438">
    <property type="entry name" value="S-AdoMet_synt_N"/>
    <property type="match status" value="1"/>
</dbReference>
<keyword evidence="10" id="KW-0067">ATP-binding</keyword>
<dbReference type="InterPro" id="IPR022630">
    <property type="entry name" value="S-AdoMet_synt_C"/>
</dbReference>
<dbReference type="Gene3D" id="3.30.300.10">
    <property type="match status" value="3"/>
</dbReference>
<proteinExistence type="inferred from homology"/>
<comment type="caution">
    <text evidence="18">The sequence shown here is derived from an EMBL/GenBank/DDBJ whole genome shotgun (WGS) entry which is preliminary data.</text>
</comment>
<gene>
    <name evidence="18" type="primary">metK</name>
    <name evidence="18" type="ORF">MOVI_0060</name>
</gene>
<dbReference type="PROSITE" id="PS00377">
    <property type="entry name" value="ADOMET_SYNTHASE_2"/>
    <property type="match status" value="1"/>
</dbReference>
<evidence type="ECO:0000256" key="13">
    <source>
        <dbReference type="NCBIfam" id="TIGR01034"/>
    </source>
</evidence>
<evidence type="ECO:0000313" key="18">
    <source>
        <dbReference type="EMBL" id="EXU61452.1"/>
    </source>
</evidence>
<dbReference type="eggNOG" id="COG0192">
    <property type="taxonomic scope" value="Bacteria"/>
</dbReference>
<comment type="pathway">
    <text evidence="3">Amino-acid biosynthesis; S-adenosyl-L-methionine biosynthesis; S-adenosyl-L-methionine from L-methionine: step 1/1.</text>
</comment>
<comment type="cofactor">
    <cofactor evidence="1">
        <name>Mg(2+)</name>
        <dbReference type="ChEBI" id="CHEBI:18420"/>
    </cofactor>
</comment>
<dbReference type="InterPro" id="IPR022628">
    <property type="entry name" value="S-AdoMet_synt_N"/>
</dbReference>
<dbReference type="GO" id="GO:0046872">
    <property type="term" value="F:metal ion binding"/>
    <property type="evidence" value="ECO:0007669"/>
    <property type="project" value="UniProtKB-KW"/>
</dbReference>
<reference evidence="18 19" key="1">
    <citation type="submission" date="2014-03" db="EMBL/GenBank/DDBJ databases">
        <title>Genome sequence of Mycoplasma ovipneumoniae strain 14811.</title>
        <authorList>
            <person name="Sirand-Pugnet P."/>
            <person name="Breton M."/>
            <person name="Dordet-Frisoni E."/>
            <person name="Baranowski E."/>
            <person name="Barre A."/>
            <person name="Couture C."/>
            <person name="Dupuy V."/>
            <person name="Gaurivaud P."/>
            <person name="Jacob D."/>
            <person name="Lemaitre C."/>
            <person name="Manso-Silvan L."/>
            <person name="Nikolski M."/>
            <person name="Nouvel L.-X."/>
            <person name="Poumarat F."/>
            <person name="Tardy F."/>
            <person name="Thebault P."/>
            <person name="Theil S."/>
            <person name="Citti C."/>
            <person name="Thiaucourt F."/>
            <person name="Blanchard A."/>
        </authorList>
    </citation>
    <scope>NUCLEOTIDE SEQUENCE [LARGE SCALE GENOMIC DNA]</scope>
    <source>
        <strain evidence="18 19">14811</strain>
    </source>
</reference>
<evidence type="ECO:0000256" key="4">
    <source>
        <dbReference type="ARBA" id="ARBA00009685"/>
    </source>
</evidence>
<dbReference type="InterPro" id="IPR002133">
    <property type="entry name" value="S-AdoMet_synthetase"/>
</dbReference>
<dbReference type="RefSeq" id="WP_044283871.1">
    <property type="nucleotide sequence ID" value="NZ_JFAD01000002.1"/>
</dbReference>
<dbReference type="PANTHER" id="PTHR11964">
    <property type="entry name" value="S-ADENOSYLMETHIONINE SYNTHETASE"/>
    <property type="match status" value="1"/>
</dbReference>
<comment type="cofactor">
    <cofactor evidence="2">
        <name>K(+)</name>
        <dbReference type="ChEBI" id="CHEBI:29103"/>
    </cofactor>
</comment>
<dbReference type="SUPFAM" id="SSF55973">
    <property type="entry name" value="S-adenosylmethionine synthetase"/>
    <property type="match status" value="3"/>
</dbReference>
<comment type="similarity">
    <text evidence="4 14">Belongs to the AdoMet synthase family.</text>
</comment>
<dbReference type="AlphaFoldDB" id="A0A014NRF2"/>
<evidence type="ECO:0000256" key="1">
    <source>
        <dbReference type="ARBA" id="ARBA00001946"/>
    </source>
</evidence>
<dbReference type="Pfam" id="PF02773">
    <property type="entry name" value="S-AdoMet_synt_C"/>
    <property type="match status" value="1"/>
</dbReference>
<organism evidence="18 19">
    <name type="scientific">Mesomycoplasma ovipneumoniae 14811</name>
    <dbReference type="NCBI Taxonomy" id="1188239"/>
    <lineage>
        <taxon>Bacteria</taxon>
        <taxon>Bacillati</taxon>
        <taxon>Mycoplasmatota</taxon>
        <taxon>Mycoplasmoidales</taxon>
        <taxon>Metamycoplasmataceae</taxon>
        <taxon>Mesomycoplasma</taxon>
    </lineage>
</organism>
<dbReference type="GO" id="GO:0006730">
    <property type="term" value="P:one-carbon metabolic process"/>
    <property type="evidence" value="ECO:0007669"/>
    <property type="project" value="UniProtKB-KW"/>
</dbReference>
<evidence type="ECO:0000259" key="17">
    <source>
        <dbReference type="Pfam" id="PF02773"/>
    </source>
</evidence>
<dbReference type="EC" id="2.5.1.6" evidence="5 13"/>
<keyword evidence="7" id="KW-0808">Transferase</keyword>
<dbReference type="GO" id="GO:0006556">
    <property type="term" value="P:S-adenosylmethionine biosynthetic process"/>
    <property type="evidence" value="ECO:0007669"/>
    <property type="project" value="UniProtKB-UniRule"/>
</dbReference>
<dbReference type="GO" id="GO:0005524">
    <property type="term" value="F:ATP binding"/>
    <property type="evidence" value="ECO:0007669"/>
    <property type="project" value="UniProtKB-KW"/>
</dbReference>
<sequence>MKISKISVAESVGKGHPDKICDQIADSILDKLLAQDENSRVAIEVMASNRLIIIGGEISTTGYVDFVKTAWEILFEIGYTENDFTIISNVNNQSREISSLVNRSENSLGAGDQSIVYGFATNETKNFMPLGQSLAHSLVQKAEFYRKNGQFLEALADMKSQVEVVYDQNSQPKITKMLMSIQHLKNYDITRFRDFVLNKIMIPTAKEHGLNSDFKTFINQAGEFTIGGPIGDSGLTGRKIIMDSYGDAAHHGGGAFSGKDYTKVDRSGAYIARYIAKNLVAANLADEIEIQLSYQIGSEFPDLVNITYVKNSKFSTDQISQIIRDVFDLRLANLVSQLGLSKPIYQNLAVYGHFGRDDLDLSFEKTDCVEKIHQYLSKQDWKN</sequence>
<dbReference type="Pfam" id="PF02772">
    <property type="entry name" value="S-AdoMet_synt_M"/>
    <property type="match status" value="1"/>
</dbReference>
<evidence type="ECO:0000256" key="5">
    <source>
        <dbReference type="ARBA" id="ARBA00012828"/>
    </source>
</evidence>
<protein>
    <recommendedName>
        <fullName evidence="5 13">Methionine adenosyltransferase</fullName>
        <ecNumber evidence="5 13">2.5.1.6</ecNumber>
    </recommendedName>
</protein>
<keyword evidence="9" id="KW-0547">Nucleotide-binding</keyword>